<evidence type="ECO:0000256" key="1">
    <source>
        <dbReference type="SAM" id="SignalP"/>
    </source>
</evidence>
<accession>A0A2P2NUB3</accession>
<keyword evidence="1" id="KW-0732">Signal</keyword>
<protein>
    <submittedName>
        <fullName evidence="2">Uncharacterized protein</fullName>
    </submittedName>
</protein>
<feature type="signal peptide" evidence="1">
    <location>
        <begin position="1"/>
        <end position="17"/>
    </location>
</feature>
<organism evidence="2">
    <name type="scientific">Rhizophora mucronata</name>
    <name type="common">Asiatic mangrove</name>
    <dbReference type="NCBI Taxonomy" id="61149"/>
    <lineage>
        <taxon>Eukaryota</taxon>
        <taxon>Viridiplantae</taxon>
        <taxon>Streptophyta</taxon>
        <taxon>Embryophyta</taxon>
        <taxon>Tracheophyta</taxon>
        <taxon>Spermatophyta</taxon>
        <taxon>Magnoliopsida</taxon>
        <taxon>eudicotyledons</taxon>
        <taxon>Gunneridae</taxon>
        <taxon>Pentapetalae</taxon>
        <taxon>rosids</taxon>
        <taxon>fabids</taxon>
        <taxon>Malpighiales</taxon>
        <taxon>Rhizophoraceae</taxon>
        <taxon>Rhizophora</taxon>
    </lineage>
</organism>
<dbReference type="AlphaFoldDB" id="A0A2P2NUB3"/>
<sequence>MLLYLTINLLFLNFDMAVLSYAGFSAHGLVYNRKSCLFHILRYSIEGI</sequence>
<reference evidence="2" key="1">
    <citation type="submission" date="2018-02" db="EMBL/GenBank/DDBJ databases">
        <title>Rhizophora mucronata_Transcriptome.</title>
        <authorList>
            <person name="Meera S.P."/>
            <person name="Sreeshan A."/>
            <person name="Augustine A."/>
        </authorList>
    </citation>
    <scope>NUCLEOTIDE SEQUENCE</scope>
    <source>
        <tissue evidence="2">Leaf</tissue>
    </source>
</reference>
<feature type="chain" id="PRO_5015142845" evidence="1">
    <location>
        <begin position="18"/>
        <end position="48"/>
    </location>
</feature>
<dbReference type="EMBL" id="GGEC01065604">
    <property type="protein sequence ID" value="MBX46088.1"/>
    <property type="molecule type" value="Transcribed_RNA"/>
</dbReference>
<evidence type="ECO:0000313" key="2">
    <source>
        <dbReference type="EMBL" id="MBX46088.1"/>
    </source>
</evidence>
<proteinExistence type="predicted"/>
<name>A0A2P2NUB3_RHIMU</name>